<reference evidence="2 3" key="1">
    <citation type="submission" date="2018-07" db="EMBL/GenBank/DDBJ databases">
        <title>Genome assembly of strain KB82.</title>
        <authorList>
            <person name="Kukolya J."/>
            <person name="Horvath B."/>
            <person name="Nagy I."/>
            <person name="Toth A."/>
        </authorList>
    </citation>
    <scope>NUCLEOTIDE SEQUENCE [LARGE SCALE GENOMIC DNA]</scope>
    <source>
        <strain evidence="2 3">Kb82</strain>
    </source>
</reference>
<gene>
    <name evidence="2" type="ORF">C4F50_00660</name>
</gene>
<keyword evidence="1" id="KW-1133">Transmembrane helix</keyword>
<evidence type="ECO:0000313" key="3">
    <source>
        <dbReference type="Proteomes" id="UP000640614"/>
    </source>
</evidence>
<feature type="transmembrane region" description="Helical" evidence="1">
    <location>
        <begin position="35"/>
        <end position="55"/>
    </location>
</feature>
<evidence type="ECO:0000313" key="2">
    <source>
        <dbReference type="EMBL" id="MBE8723440.1"/>
    </source>
</evidence>
<dbReference type="EMBL" id="PRDM01000001">
    <property type="protein sequence ID" value="MBE8723440.1"/>
    <property type="molecule type" value="Genomic_DNA"/>
</dbReference>
<protein>
    <submittedName>
        <fullName evidence="2">Uncharacterized protein</fullName>
    </submittedName>
</protein>
<evidence type="ECO:0000256" key="1">
    <source>
        <dbReference type="SAM" id="Phobius"/>
    </source>
</evidence>
<comment type="caution">
    <text evidence="2">The sequence shown here is derived from an EMBL/GenBank/DDBJ whole genome shotgun (WGS) entry which is preliminary data.</text>
</comment>
<accession>A0ABR9TDL5</accession>
<dbReference type="Proteomes" id="UP000640614">
    <property type="component" value="Unassembled WGS sequence"/>
</dbReference>
<keyword evidence="3" id="KW-1185">Reference proteome</keyword>
<keyword evidence="1" id="KW-0812">Transmembrane</keyword>
<sequence length="72" mass="8279">MPYICRTANESSFEAIKKPKEVRVFWFKGGFVQSFISNAMEITTYLGVIGILYFLPSCLKQLRKLVRAVKSK</sequence>
<name>A0ABR9TDL5_9FLAO</name>
<keyword evidence="1" id="KW-0472">Membrane</keyword>
<organism evidence="2 3">
    <name type="scientific">Flavobacterium hungaricum</name>
    <dbReference type="NCBI Taxonomy" id="2082725"/>
    <lineage>
        <taxon>Bacteria</taxon>
        <taxon>Pseudomonadati</taxon>
        <taxon>Bacteroidota</taxon>
        <taxon>Flavobacteriia</taxon>
        <taxon>Flavobacteriales</taxon>
        <taxon>Flavobacteriaceae</taxon>
        <taxon>Flavobacterium</taxon>
    </lineage>
</organism>
<proteinExistence type="predicted"/>